<organism evidence="1 2">
    <name type="scientific">Colletotrichum gloeosporioides (strain Cg-14)</name>
    <name type="common">Anthracnose fungus</name>
    <name type="synonym">Glomerella cingulata</name>
    <dbReference type="NCBI Taxonomy" id="1237896"/>
    <lineage>
        <taxon>Eukaryota</taxon>
        <taxon>Fungi</taxon>
        <taxon>Dikarya</taxon>
        <taxon>Ascomycota</taxon>
        <taxon>Pezizomycotina</taxon>
        <taxon>Sordariomycetes</taxon>
        <taxon>Hypocreomycetidae</taxon>
        <taxon>Glomerellales</taxon>
        <taxon>Glomerellaceae</taxon>
        <taxon>Colletotrichum</taxon>
        <taxon>Colletotrichum gloeosporioides species complex</taxon>
    </lineage>
</organism>
<dbReference type="EMBL" id="AMYD01003339">
    <property type="protein sequence ID" value="EQB46579.1"/>
    <property type="molecule type" value="Genomic_DNA"/>
</dbReference>
<gene>
    <name evidence="1" type="ORF">CGLO_14359</name>
</gene>
<reference evidence="2" key="1">
    <citation type="journal article" date="2013" name="Mol. Plant Microbe Interact.">
        <title>Global aspects of pacC regulation of pathogenicity genes in Colletotrichum gloeosporioides as revealed by transcriptome analysis.</title>
        <authorList>
            <person name="Alkan N."/>
            <person name="Meng X."/>
            <person name="Friedlander G."/>
            <person name="Reuveni E."/>
            <person name="Sukno S."/>
            <person name="Sherman A."/>
            <person name="Thon M."/>
            <person name="Fluhr R."/>
            <person name="Prusky D."/>
        </authorList>
    </citation>
    <scope>NUCLEOTIDE SEQUENCE [LARGE SCALE GENOMIC DNA]</scope>
    <source>
        <strain evidence="2">Cg-14</strain>
    </source>
</reference>
<evidence type="ECO:0000313" key="2">
    <source>
        <dbReference type="Proteomes" id="UP000015530"/>
    </source>
</evidence>
<dbReference type="Proteomes" id="UP000015530">
    <property type="component" value="Unassembled WGS sequence"/>
</dbReference>
<accession>T0K443</accession>
<protein>
    <submittedName>
        <fullName evidence="1">Uncharacterized protein</fullName>
    </submittedName>
</protein>
<sequence>MARQKANVLKNYF</sequence>
<dbReference type="HOGENOM" id="CLU_3435956_0_0_1"/>
<comment type="caution">
    <text evidence="1">The sequence shown here is derived from an EMBL/GenBank/DDBJ whole genome shotgun (WGS) entry which is preliminary data.</text>
</comment>
<proteinExistence type="predicted"/>
<name>T0K443_COLGC</name>
<evidence type="ECO:0000313" key="1">
    <source>
        <dbReference type="EMBL" id="EQB46579.1"/>
    </source>
</evidence>